<proteinExistence type="predicted"/>
<keyword evidence="1" id="KW-0614">Plasmid</keyword>
<protein>
    <submittedName>
        <fullName evidence="1">Uncharacterized protein</fullName>
    </submittedName>
</protein>
<accession>A0AA44EHL9</accession>
<reference evidence="1" key="1">
    <citation type="submission" date="2019-07" db="EMBL/GenBank/DDBJ databases">
        <title>FDA dAtabase for Regulatory Grade micrObial Sequences (FDA-ARGOS): Supporting development and validation of Infectious Disease Dx tests.</title>
        <authorList>
            <person name="Bachman M."/>
            <person name="Young C."/>
            <person name="Tallon L."/>
            <person name="Sadzewicz L."/>
            <person name="Vavikolanu K."/>
            <person name="Mehta A."/>
            <person name="Aluvathingal J."/>
            <person name="Nadendla S."/>
            <person name="Nandy P."/>
            <person name="Geyer C."/>
            <person name="Yan Y."/>
            <person name="Sichtig H."/>
        </authorList>
    </citation>
    <scope>NUCLEOTIDE SEQUENCE</scope>
    <source>
        <strain evidence="1">FDAARGOS_618</strain>
        <plasmid evidence="1">unnamed5</plasmid>
    </source>
</reference>
<evidence type="ECO:0000313" key="1">
    <source>
        <dbReference type="EMBL" id="NRF18358.1"/>
    </source>
</evidence>
<dbReference type="EMBL" id="JABRWM010000005">
    <property type="protein sequence ID" value="NRF18358.1"/>
    <property type="molecule type" value="Genomic_DNA"/>
</dbReference>
<geneLocation type="plasmid" evidence="1">
    <name>unnamed5</name>
</geneLocation>
<name>A0AA44EHL9_9HYPH</name>
<dbReference type="AlphaFoldDB" id="A0AA44EHL9"/>
<dbReference type="Proteomes" id="UP001155820">
    <property type="component" value="Unassembled WGS sequence"/>
</dbReference>
<organism evidence="1 2">
    <name type="scientific">Agrobacterium pusense</name>
    <dbReference type="NCBI Taxonomy" id="648995"/>
    <lineage>
        <taxon>Bacteria</taxon>
        <taxon>Pseudomonadati</taxon>
        <taxon>Pseudomonadota</taxon>
        <taxon>Alphaproteobacteria</taxon>
        <taxon>Hyphomicrobiales</taxon>
        <taxon>Rhizobiaceae</taxon>
        <taxon>Rhizobium/Agrobacterium group</taxon>
        <taxon>Agrobacterium</taxon>
    </lineage>
</organism>
<comment type="caution">
    <text evidence="1">The sequence shown here is derived from an EMBL/GenBank/DDBJ whole genome shotgun (WGS) entry which is preliminary data.</text>
</comment>
<evidence type="ECO:0000313" key="2">
    <source>
        <dbReference type="Proteomes" id="UP001155820"/>
    </source>
</evidence>
<dbReference type="RefSeq" id="WP_172891044.1">
    <property type="nucleotide sequence ID" value="NZ_JABRWM010000005.1"/>
</dbReference>
<keyword evidence="2" id="KW-1185">Reference proteome</keyword>
<gene>
    <name evidence="1" type="ORF">FOB26_04410</name>
</gene>
<sequence>MRMLAIVFSFEFCEKIHSGVPAEGFGIMPADLLSAALSGRKLAAIS</sequence>